<feature type="transmembrane region" description="Helical" evidence="9">
    <location>
        <begin position="12"/>
        <end position="32"/>
    </location>
</feature>
<dbReference type="NCBIfam" id="TIGR01525">
    <property type="entry name" value="ATPase-IB_hvy"/>
    <property type="match status" value="1"/>
</dbReference>
<dbReference type="InterPro" id="IPR059000">
    <property type="entry name" value="ATPase_P-type_domA"/>
</dbReference>
<dbReference type="GO" id="GO:0016887">
    <property type="term" value="F:ATP hydrolysis activity"/>
    <property type="evidence" value="ECO:0007669"/>
    <property type="project" value="InterPro"/>
</dbReference>
<keyword evidence="3" id="KW-0104">Cadmium</keyword>
<organism evidence="11 12">
    <name type="scientific">Aminicella lysinilytica</name>
    <dbReference type="NCBI Taxonomy" id="433323"/>
    <lineage>
        <taxon>Bacteria</taxon>
        <taxon>Bacillati</taxon>
        <taxon>Bacillota</taxon>
        <taxon>Clostridia</taxon>
        <taxon>Peptostreptococcales</taxon>
        <taxon>Anaerovoracaceae</taxon>
        <taxon>Aminicella</taxon>
    </lineage>
</organism>
<dbReference type="PANTHER" id="PTHR48085:SF5">
    <property type="entry name" value="CADMIUM_ZINC-TRANSPORTING ATPASE HMA4-RELATED"/>
    <property type="match status" value="1"/>
</dbReference>
<dbReference type="GO" id="GO:0005524">
    <property type="term" value="F:ATP binding"/>
    <property type="evidence" value="ECO:0007669"/>
    <property type="project" value="UniProtKB-UniRule"/>
</dbReference>
<dbReference type="SUPFAM" id="SSF81665">
    <property type="entry name" value="Calcium ATPase, transmembrane domain M"/>
    <property type="match status" value="1"/>
</dbReference>
<evidence type="ECO:0000313" key="11">
    <source>
        <dbReference type="EMBL" id="TDP56321.1"/>
    </source>
</evidence>
<dbReference type="InterPro" id="IPR001757">
    <property type="entry name" value="P_typ_ATPase"/>
</dbReference>
<dbReference type="AlphaFoldDB" id="A0A4R6Q5Q6"/>
<dbReference type="Gene3D" id="2.70.150.10">
    <property type="entry name" value="Calcium-transporting ATPase, cytoplasmic transduction domain A"/>
    <property type="match status" value="1"/>
</dbReference>
<evidence type="ECO:0000256" key="8">
    <source>
        <dbReference type="ARBA" id="ARBA00049338"/>
    </source>
</evidence>
<dbReference type="PROSITE" id="PS00154">
    <property type="entry name" value="ATPASE_E1_E2"/>
    <property type="match status" value="1"/>
</dbReference>
<dbReference type="InterPro" id="IPR051014">
    <property type="entry name" value="Cation_Transport_ATPase_IB"/>
</dbReference>
<keyword evidence="12" id="KW-1185">Reference proteome</keyword>
<evidence type="ECO:0000256" key="2">
    <source>
        <dbReference type="ARBA" id="ARBA00006024"/>
    </source>
</evidence>
<dbReference type="InterPro" id="IPR036412">
    <property type="entry name" value="HAD-like_sf"/>
</dbReference>
<dbReference type="OrthoDB" id="9813266at2"/>
<dbReference type="InterPro" id="IPR018303">
    <property type="entry name" value="ATPase_P-typ_P_site"/>
</dbReference>
<dbReference type="InterPro" id="IPR008250">
    <property type="entry name" value="ATPase_P-typ_transduc_dom_A_sf"/>
</dbReference>
<dbReference type="PANTHER" id="PTHR48085">
    <property type="entry name" value="CADMIUM/ZINC-TRANSPORTING ATPASE HMA2-RELATED"/>
    <property type="match status" value="1"/>
</dbReference>
<dbReference type="FunFam" id="2.70.150.10:FF:000002">
    <property type="entry name" value="Copper-transporting ATPase 1, putative"/>
    <property type="match status" value="1"/>
</dbReference>
<dbReference type="Pfam" id="PF00702">
    <property type="entry name" value="Hydrolase"/>
    <property type="match status" value="1"/>
</dbReference>
<sequence length="615" mass="65874">MNKEQKIDIAKILISAALYAVGFATGNFWFFIGAYLVAGYKTIFEAVIGIIHLELLDENFLMTIASLGALYCGQYPEAVAVMLFYQVGEFFEDYAVNNSRKSIAGLMDIKAEFANRLADGKEERVDPEELKLGDVILVRPGEKIPVDGVIINGSSSLDTAALTGESMPRDVTEGAEVISGTINLTGLLQVRVTKVYEDSTVAKVLDLVENASSKKASVEKFITKFAHYYTPMVVGCAVALAVIPTIVFGWSAFDEWLYRAMIFLVISCPCALVISVPLSLFAGVGSASRQGILVKGSNYLEALAKVDTFAFDKTGTLTTGRFAVTKISPAGGISEAELLEMTAVCEAKSNHPIAASIAACWKERSDNTEASEGPVTDYHELAGKGISCLYNGRKIYFGNAALMRDIGADFVEATDMGSIVYVADENNYLGYIAVADQIRDNCADTLAELKKLGVKREIMLTGDRLEIAEAVGKAIGVTDIMSELLPGQKVDALETAIAAEGEKNRLVFVGDGINDAPVLARADVGIAMGAFGSDAAVEAADVVIMTDDISRLTAVMKIARKTMKICRQNVVFALVIKFAILGLGAFGLATMWEAVFADVGVAVLCILNSMRALKL</sequence>
<dbReference type="Gene3D" id="3.40.50.1000">
    <property type="entry name" value="HAD superfamily/HAD-like"/>
    <property type="match status" value="1"/>
</dbReference>
<comment type="subcellular location">
    <subcellularLocation>
        <location evidence="1">Cell membrane</location>
        <topology evidence="1">Multi-pass membrane protein</topology>
    </subcellularLocation>
</comment>
<dbReference type="EMBL" id="SNXO01000017">
    <property type="protein sequence ID" value="TDP56321.1"/>
    <property type="molecule type" value="Genomic_DNA"/>
</dbReference>
<evidence type="ECO:0000313" key="12">
    <source>
        <dbReference type="Proteomes" id="UP000295500"/>
    </source>
</evidence>
<accession>A0A4R6Q5Q6</accession>
<dbReference type="InterPro" id="IPR023299">
    <property type="entry name" value="ATPase_P-typ_cyto_dom_N"/>
</dbReference>
<name>A0A4R6Q5Q6_9FIRM</name>
<evidence type="ECO:0000256" key="9">
    <source>
        <dbReference type="RuleBase" id="RU362081"/>
    </source>
</evidence>
<feature type="transmembrane region" description="Helical" evidence="9">
    <location>
        <begin position="228"/>
        <end position="250"/>
    </location>
</feature>
<dbReference type="GO" id="GO:0008551">
    <property type="term" value="F:P-type cadmium transporter activity"/>
    <property type="evidence" value="ECO:0007669"/>
    <property type="project" value="UniProtKB-EC"/>
</dbReference>
<dbReference type="PRINTS" id="PR00120">
    <property type="entry name" value="HATPASE"/>
</dbReference>
<dbReference type="RefSeq" id="WP_133528460.1">
    <property type="nucleotide sequence ID" value="NZ_SNXO01000017.1"/>
</dbReference>
<evidence type="ECO:0000256" key="7">
    <source>
        <dbReference type="ARBA" id="ARBA00039103"/>
    </source>
</evidence>
<dbReference type="Gene3D" id="3.40.1110.10">
    <property type="entry name" value="Calcium-transporting ATPase, cytoplasmic domain N"/>
    <property type="match status" value="1"/>
</dbReference>
<comment type="catalytic activity">
    <reaction evidence="8">
        <text>Cd(2+)(in) + ATP + H2O = Cd(2+)(out) + ADP + phosphate + H(+)</text>
        <dbReference type="Rhea" id="RHEA:12132"/>
        <dbReference type="ChEBI" id="CHEBI:15377"/>
        <dbReference type="ChEBI" id="CHEBI:15378"/>
        <dbReference type="ChEBI" id="CHEBI:30616"/>
        <dbReference type="ChEBI" id="CHEBI:43474"/>
        <dbReference type="ChEBI" id="CHEBI:48775"/>
        <dbReference type="ChEBI" id="CHEBI:456216"/>
        <dbReference type="EC" id="7.2.2.21"/>
    </reaction>
</comment>
<proteinExistence type="inferred from homology"/>
<evidence type="ECO:0000256" key="4">
    <source>
        <dbReference type="ARBA" id="ARBA00022692"/>
    </source>
</evidence>
<dbReference type="SUPFAM" id="SSF81653">
    <property type="entry name" value="Calcium ATPase, transduction domain A"/>
    <property type="match status" value="1"/>
</dbReference>
<evidence type="ECO:0000259" key="10">
    <source>
        <dbReference type="Pfam" id="PF00122"/>
    </source>
</evidence>
<evidence type="ECO:0000256" key="6">
    <source>
        <dbReference type="ARBA" id="ARBA00023136"/>
    </source>
</evidence>
<keyword evidence="4 9" id="KW-0812">Transmembrane</keyword>
<keyword evidence="6 9" id="KW-0472">Membrane</keyword>
<dbReference type="Pfam" id="PF00122">
    <property type="entry name" value="E1-E2_ATPase"/>
    <property type="match status" value="1"/>
</dbReference>
<feature type="domain" description="P-type ATPase A" evidence="10">
    <location>
        <begin position="111"/>
        <end position="209"/>
    </location>
</feature>
<protein>
    <recommendedName>
        <fullName evidence="7">Cd(2+)-exporting ATPase</fullName>
        <ecNumber evidence="7">7.2.2.21</ecNumber>
    </recommendedName>
</protein>
<feature type="transmembrane region" description="Helical" evidence="9">
    <location>
        <begin position="570"/>
        <end position="589"/>
    </location>
</feature>
<dbReference type="InterPro" id="IPR023298">
    <property type="entry name" value="ATPase_P-typ_TM_dom_sf"/>
</dbReference>
<dbReference type="InterPro" id="IPR027256">
    <property type="entry name" value="P-typ_ATPase_IB"/>
</dbReference>
<keyword evidence="9" id="KW-0547">Nucleotide-binding</keyword>
<dbReference type="PRINTS" id="PR00119">
    <property type="entry name" value="CATATPASE"/>
</dbReference>
<gene>
    <name evidence="11" type="ORF">EV211_11735</name>
</gene>
<dbReference type="EC" id="7.2.2.21" evidence="7"/>
<keyword evidence="9" id="KW-1003">Cell membrane</keyword>
<dbReference type="GO" id="GO:0005886">
    <property type="term" value="C:plasma membrane"/>
    <property type="evidence" value="ECO:0007669"/>
    <property type="project" value="UniProtKB-SubCell"/>
</dbReference>
<evidence type="ECO:0000256" key="5">
    <source>
        <dbReference type="ARBA" id="ARBA00022989"/>
    </source>
</evidence>
<comment type="similarity">
    <text evidence="2 9">Belongs to the cation transport ATPase (P-type) (TC 3.A.3) family. Type IB subfamily.</text>
</comment>
<dbReference type="GO" id="GO:0046872">
    <property type="term" value="F:metal ion binding"/>
    <property type="evidence" value="ECO:0007669"/>
    <property type="project" value="UniProtKB-KW"/>
</dbReference>
<evidence type="ECO:0000256" key="1">
    <source>
        <dbReference type="ARBA" id="ARBA00004651"/>
    </source>
</evidence>
<comment type="caution">
    <text evidence="11">The sequence shown here is derived from an EMBL/GenBank/DDBJ whole genome shotgun (WGS) entry which is preliminary data.</text>
</comment>
<dbReference type="NCBIfam" id="TIGR01512">
    <property type="entry name" value="ATPase-IB2_Cd"/>
    <property type="match status" value="1"/>
</dbReference>
<dbReference type="Proteomes" id="UP000295500">
    <property type="component" value="Unassembled WGS sequence"/>
</dbReference>
<dbReference type="SUPFAM" id="SSF56784">
    <property type="entry name" value="HAD-like"/>
    <property type="match status" value="1"/>
</dbReference>
<dbReference type="InterPro" id="IPR023214">
    <property type="entry name" value="HAD_sf"/>
</dbReference>
<keyword evidence="9" id="KW-0479">Metal-binding</keyword>
<keyword evidence="5 9" id="KW-1133">Transmembrane helix</keyword>
<dbReference type="NCBIfam" id="TIGR01494">
    <property type="entry name" value="ATPase_P-type"/>
    <property type="match status" value="2"/>
</dbReference>
<evidence type="ECO:0000256" key="3">
    <source>
        <dbReference type="ARBA" id="ARBA00022539"/>
    </source>
</evidence>
<keyword evidence="9" id="KW-0067">ATP-binding</keyword>
<feature type="transmembrane region" description="Helical" evidence="9">
    <location>
        <begin position="256"/>
        <end position="281"/>
    </location>
</feature>
<reference evidence="11 12" key="1">
    <citation type="submission" date="2019-03" db="EMBL/GenBank/DDBJ databases">
        <title>Genomic Encyclopedia of Type Strains, Phase IV (KMG-IV): sequencing the most valuable type-strain genomes for metagenomic binning, comparative biology and taxonomic classification.</title>
        <authorList>
            <person name="Goeker M."/>
        </authorList>
    </citation>
    <scope>NUCLEOTIDE SEQUENCE [LARGE SCALE GENOMIC DNA]</scope>
    <source>
        <strain evidence="11 12">DSM 28287</strain>
    </source>
</reference>